<dbReference type="RefSeq" id="XP_005760790.1">
    <property type="nucleotide sequence ID" value="XM_005760733.1"/>
</dbReference>
<evidence type="ECO:0000313" key="2">
    <source>
        <dbReference type="Proteomes" id="UP000013827"/>
    </source>
</evidence>
<dbReference type="Proteomes" id="UP000013827">
    <property type="component" value="Unassembled WGS sequence"/>
</dbReference>
<dbReference type="KEGG" id="ehx:EMIHUDRAFT_465574"/>
<dbReference type="EnsemblProtists" id="EOD08361">
    <property type="protein sequence ID" value="EOD08361"/>
    <property type="gene ID" value="EMIHUDRAFT_465574"/>
</dbReference>
<dbReference type="HOGENOM" id="CLU_1153504_0_0_1"/>
<proteinExistence type="predicted"/>
<dbReference type="GeneID" id="17261674"/>
<sequence>MLQAAARKAAAVQRSSFFSLLRVKDVLVPQATAAEPLSDDAVARVKEDISQSADALIEAHKPLLPPACERAPAHLQMAALALAAQRHLLHVSATTDELNLVDAAEVRWVVGGAIGVVAPPNGEEPWAVPVNYVPNRLSMVITGSVWFPGRRRKMVERMLANWRADLGEAFATAPAEPAPSCRMTKCLYTEFLHEAGDEHAEDLTPLFHALHSATFAGVTGFRASSERDERGRWMPVFLFDS</sequence>
<accession>A0A0D3IW78</accession>
<keyword evidence="2" id="KW-1185">Reference proteome</keyword>
<dbReference type="KEGG" id="ehx:EMIHUDRAFT_470538"/>
<organism evidence="1 2">
    <name type="scientific">Emiliania huxleyi (strain CCMP1516)</name>
    <dbReference type="NCBI Taxonomy" id="280463"/>
    <lineage>
        <taxon>Eukaryota</taxon>
        <taxon>Haptista</taxon>
        <taxon>Haptophyta</taxon>
        <taxon>Prymnesiophyceae</taxon>
        <taxon>Isochrysidales</taxon>
        <taxon>Noelaerhabdaceae</taxon>
        <taxon>Emiliania</taxon>
    </lineage>
</organism>
<dbReference type="EnsemblProtists" id="EOD15513">
    <property type="protein sequence ID" value="EOD15513"/>
    <property type="gene ID" value="EMIHUDRAFT_470538"/>
</dbReference>
<name>A0A0D3IW78_EMIH1</name>
<evidence type="ECO:0000313" key="1">
    <source>
        <dbReference type="EnsemblProtists" id="EOD15513"/>
    </source>
</evidence>
<reference evidence="1" key="2">
    <citation type="submission" date="2024-10" db="UniProtKB">
        <authorList>
            <consortium name="EnsemblProtists"/>
        </authorList>
    </citation>
    <scope>IDENTIFICATION</scope>
</reference>
<dbReference type="PaxDb" id="2903-EOD08361"/>
<dbReference type="GeneID" id="17254551"/>
<dbReference type="RefSeq" id="XP_005767942.1">
    <property type="nucleotide sequence ID" value="XM_005767885.1"/>
</dbReference>
<dbReference type="AlphaFoldDB" id="A0A0D3IW78"/>
<reference evidence="2" key="1">
    <citation type="journal article" date="2013" name="Nature">
        <title>Pan genome of the phytoplankton Emiliania underpins its global distribution.</title>
        <authorList>
            <person name="Read B.A."/>
            <person name="Kegel J."/>
            <person name="Klute M.J."/>
            <person name="Kuo A."/>
            <person name="Lefebvre S.C."/>
            <person name="Maumus F."/>
            <person name="Mayer C."/>
            <person name="Miller J."/>
            <person name="Monier A."/>
            <person name="Salamov A."/>
            <person name="Young J."/>
            <person name="Aguilar M."/>
            <person name="Claverie J.M."/>
            <person name="Frickenhaus S."/>
            <person name="Gonzalez K."/>
            <person name="Herman E.K."/>
            <person name="Lin Y.C."/>
            <person name="Napier J."/>
            <person name="Ogata H."/>
            <person name="Sarno A.F."/>
            <person name="Shmutz J."/>
            <person name="Schroeder D."/>
            <person name="de Vargas C."/>
            <person name="Verret F."/>
            <person name="von Dassow P."/>
            <person name="Valentin K."/>
            <person name="Van de Peer Y."/>
            <person name="Wheeler G."/>
            <person name="Dacks J.B."/>
            <person name="Delwiche C.F."/>
            <person name="Dyhrman S.T."/>
            <person name="Glockner G."/>
            <person name="John U."/>
            <person name="Richards T."/>
            <person name="Worden A.Z."/>
            <person name="Zhang X."/>
            <person name="Grigoriev I.V."/>
            <person name="Allen A.E."/>
            <person name="Bidle K."/>
            <person name="Borodovsky M."/>
            <person name="Bowler C."/>
            <person name="Brownlee C."/>
            <person name="Cock J.M."/>
            <person name="Elias M."/>
            <person name="Gladyshev V.N."/>
            <person name="Groth M."/>
            <person name="Guda C."/>
            <person name="Hadaegh A."/>
            <person name="Iglesias-Rodriguez M.D."/>
            <person name="Jenkins J."/>
            <person name="Jones B.M."/>
            <person name="Lawson T."/>
            <person name="Leese F."/>
            <person name="Lindquist E."/>
            <person name="Lobanov A."/>
            <person name="Lomsadze A."/>
            <person name="Malik S.B."/>
            <person name="Marsh M.E."/>
            <person name="Mackinder L."/>
            <person name="Mock T."/>
            <person name="Mueller-Roeber B."/>
            <person name="Pagarete A."/>
            <person name="Parker M."/>
            <person name="Probert I."/>
            <person name="Quesneville H."/>
            <person name="Raines C."/>
            <person name="Rensing S.A."/>
            <person name="Riano-Pachon D.M."/>
            <person name="Richier S."/>
            <person name="Rokitta S."/>
            <person name="Shiraiwa Y."/>
            <person name="Soanes D.M."/>
            <person name="van der Giezen M."/>
            <person name="Wahlund T.M."/>
            <person name="Williams B."/>
            <person name="Wilson W."/>
            <person name="Wolfe G."/>
            <person name="Wurch L.L."/>
        </authorList>
    </citation>
    <scope>NUCLEOTIDE SEQUENCE</scope>
</reference>
<protein>
    <submittedName>
        <fullName evidence="1">Uncharacterized protein</fullName>
    </submittedName>
</protein>